<keyword evidence="2" id="KW-1185">Reference proteome</keyword>
<dbReference type="Proteomes" id="UP001066276">
    <property type="component" value="Chromosome 5"/>
</dbReference>
<gene>
    <name evidence="1" type="ORF">NDU88_009835</name>
</gene>
<comment type="caution">
    <text evidence="1">The sequence shown here is derived from an EMBL/GenBank/DDBJ whole genome shotgun (WGS) entry which is preliminary data.</text>
</comment>
<name>A0AAV7S059_PLEWA</name>
<reference evidence="1" key="1">
    <citation type="journal article" date="2022" name="bioRxiv">
        <title>Sequencing and chromosome-scale assembly of the giantPleurodeles waltlgenome.</title>
        <authorList>
            <person name="Brown T."/>
            <person name="Elewa A."/>
            <person name="Iarovenko S."/>
            <person name="Subramanian E."/>
            <person name="Araus A.J."/>
            <person name="Petzold A."/>
            <person name="Susuki M."/>
            <person name="Suzuki K.-i.T."/>
            <person name="Hayashi T."/>
            <person name="Toyoda A."/>
            <person name="Oliveira C."/>
            <person name="Osipova E."/>
            <person name="Leigh N.D."/>
            <person name="Simon A."/>
            <person name="Yun M.H."/>
        </authorList>
    </citation>
    <scope>NUCLEOTIDE SEQUENCE</scope>
    <source>
        <strain evidence="1">20211129_DDA</strain>
        <tissue evidence="1">Liver</tissue>
    </source>
</reference>
<evidence type="ECO:0000313" key="1">
    <source>
        <dbReference type="EMBL" id="KAJ1157120.1"/>
    </source>
</evidence>
<accession>A0AAV7S059</accession>
<dbReference type="EMBL" id="JANPWB010000009">
    <property type="protein sequence ID" value="KAJ1157120.1"/>
    <property type="molecule type" value="Genomic_DNA"/>
</dbReference>
<organism evidence="1 2">
    <name type="scientific">Pleurodeles waltl</name>
    <name type="common">Iberian ribbed newt</name>
    <dbReference type="NCBI Taxonomy" id="8319"/>
    <lineage>
        <taxon>Eukaryota</taxon>
        <taxon>Metazoa</taxon>
        <taxon>Chordata</taxon>
        <taxon>Craniata</taxon>
        <taxon>Vertebrata</taxon>
        <taxon>Euteleostomi</taxon>
        <taxon>Amphibia</taxon>
        <taxon>Batrachia</taxon>
        <taxon>Caudata</taxon>
        <taxon>Salamandroidea</taxon>
        <taxon>Salamandridae</taxon>
        <taxon>Pleurodelinae</taxon>
        <taxon>Pleurodeles</taxon>
    </lineage>
</organism>
<proteinExistence type="predicted"/>
<evidence type="ECO:0000313" key="2">
    <source>
        <dbReference type="Proteomes" id="UP001066276"/>
    </source>
</evidence>
<sequence>MSPCPLYYQKELVHLCYVKELVDMYYRKERVPPLTPTHAHFIWGDDESRCVNKARARDSKRSRLLKGVFQVHVVENLPQIPEKLARLASGDVRGPAGIRKQVPALGRPRSDLKKPGDARFFAAQGFMYLPDCSRRRAETSPHVYGFNKIRLVLSTGHE</sequence>
<protein>
    <submittedName>
        <fullName evidence="1">Uncharacterized protein</fullName>
    </submittedName>
</protein>
<dbReference type="AlphaFoldDB" id="A0AAV7S059"/>